<evidence type="ECO:0000313" key="6">
    <source>
        <dbReference type="Proteomes" id="UP000663828"/>
    </source>
</evidence>
<name>A0A815VF01_ADIRI</name>
<keyword evidence="1" id="KW-0732">Signal</keyword>
<evidence type="ECO:0000256" key="2">
    <source>
        <dbReference type="ARBA" id="ARBA00022737"/>
    </source>
</evidence>
<evidence type="ECO:0000256" key="4">
    <source>
        <dbReference type="PROSITE-ProRule" id="PRU00504"/>
    </source>
</evidence>
<comment type="caution">
    <text evidence="5">The sequence shown here is derived from an EMBL/GenBank/DDBJ whole genome shotgun (WGS) entry which is preliminary data.</text>
</comment>
<dbReference type="PANTHER" id="PTHR10680">
    <property type="entry name" value="PEPTIDYL-GLYCINE ALPHA-AMIDATING MONOOXYGENASE"/>
    <property type="match status" value="1"/>
</dbReference>
<evidence type="ECO:0000256" key="1">
    <source>
        <dbReference type="ARBA" id="ARBA00022729"/>
    </source>
</evidence>
<evidence type="ECO:0000313" key="5">
    <source>
        <dbReference type="EMBL" id="CAF1531530.1"/>
    </source>
</evidence>
<keyword evidence="3" id="KW-0325">Glycoprotein</keyword>
<feature type="non-terminal residue" evidence="5">
    <location>
        <position position="1"/>
    </location>
</feature>
<dbReference type="GO" id="GO:0005576">
    <property type="term" value="C:extracellular region"/>
    <property type="evidence" value="ECO:0007669"/>
    <property type="project" value="TreeGrafter"/>
</dbReference>
<dbReference type="CDD" id="cd05819">
    <property type="entry name" value="NHL"/>
    <property type="match status" value="1"/>
</dbReference>
<dbReference type="PROSITE" id="PS51125">
    <property type="entry name" value="NHL"/>
    <property type="match status" value="1"/>
</dbReference>
<accession>A0A815VF01</accession>
<dbReference type="Proteomes" id="UP000663828">
    <property type="component" value="Unassembled WGS sequence"/>
</dbReference>
<dbReference type="SUPFAM" id="SSF101898">
    <property type="entry name" value="NHL repeat"/>
    <property type="match status" value="1"/>
</dbReference>
<keyword evidence="6" id="KW-1185">Reference proteome</keyword>
<dbReference type="Gene3D" id="2.120.10.30">
    <property type="entry name" value="TolB, C-terminal domain"/>
    <property type="match status" value="2"/>
</dbReference>
<dbReference type="InterPro" id="IPR001258">
    <property type="entry name" value="NHL_repeat"/>
</dbReference>
<keyword evidence="2" id="KW-0677">Repeat</keyword>
<gene>
    <name evidence="5" type="ORF">XAT740_LOCUS41505</name>
</gene>
<dbReference type="Pfam" id="PF01436">
    <property type="entry name" value="NHL"/>
    <property type="match status" value="2"/>
</dbReference>
<dbReference type="EMBL" id="CAJNOR010004859">
    <property type="protein sequence ID" value="CAF1531530.1"/>
    <property type="molecule type" value="Genomic_DNA"/>
</dbReference>
<sequence length="283" mass="31599">RILSKYKKWKQQGVTVAGGNGEGSGLNQLSYPVGIVIDENKTILIADNRNNRIDEWKYGSNNSQIIIDGNEKGNINYRLWNPLEVIIDKINNALIVYSQANEQVLRWFRENQTIQELFDLDSSRNHIAMDKSGSIYISEVQQDQVTRWKDGDTDRTIVAGGNGVGDGLNQLESPHFIFINDNYSVYVSDYGNDRMMKWEKDATEGILVAGGINNFDTMPFPEGVIVDDCKGDLQGSIVVGGNGQGAESNQLNGPTRLSFDHEGNLYVADSNNNRIQKFELVSD</sequence>
<evidence type="ECO:0000256" key="3">
    <source>
        <dbReference type="ARBA" id="ARBA00023180"/>
    </source>
</evidence>
<dbReference type="AlphaFoldDB" id="A0A815VF01"/>
<feature type="repeat" description="NHL" evidence="4">
    <location>
        <begin position="245"/>
        <end position="281"/>
    </location>
</feature>
<dbReference type="PANTHER" id="PTHR10680:SF14">
    <property type="entry name" value="PEPTIDYL-GLYCINE ALPHA-AMIDATING MONOOXYGENASE"/>
    <property type="match status" value="1"/>
</dbReference>
<proteinExistence type="predicted"/>
<dbReference type="InterPro" id="IPR011042">
    <property type="entry name" value="6-blade_b-propeller_TolB-like"/>
</dbReference>
<reference evidence="5" key="1">
    <citation type="submission" date="2021-02" db="EMBL/GenBank/DDBJ databases">
        <authorList>
            <person name="Nowell W R."/>
        </authorList>
    </citation>
    <scope>NUCLEOTIDE SEQUENCE</scope>
</reference>
<protein>
    <submittedName>
        <fullName evidence="5">Uncharacterized protein</fullName>
    </submittedName>
</protein>
<organism evidence="5 6">
    <name type="scientific">Adineta ricciae</name>
    <name type="common">Rotifer</name>
    <dbReference type="NCBI Taxonomy" id="249248"/>
    <lineage>
        <taxon>Eukaryota</taxon>
        <taxon>Metazoa</taxon>
        <taxon>Spiralia</taxon>
        <taxon>Gnathifera</taxon>
        <taxon>Rotifera</taxon>
        <taxon>Eurotatoria</taxon>
        <taxon>Bdelloidea</taxon>
        <taxon>Adinetida</taxon>
        <taxon>Adinetidae</taxon>
        <taxon>Adineta</taxon>
    </lineage>
</organism>